<protein>
    <submittedName>
        <fullName evidence="1">Uncharacterized protein</fullName>
    </submittedName>
</protein>
<accession>A0A6F8VC40</accession>
<evidence type="ECO:0000313" key="2">
    <source>
        <dbReference type="Proteomes" id="UP000502260"/>
    </source>
</evidence>
<evidence type="ECO:0000313" key="1">
    <source>
        <dbReference type="EMBL" id="BCB27288.1"/>
    </source>
</evidence>
<name>A0A6F8VC40_9PROT</name>
<keyword evidence="2" id="KW-1185">Reference proteome</keyword>
<dbReference type="RefSeq" id="WP_173064643.1">
    <property type="nucleotide sequence ID" value="NZ_AP022853.1"/>
</dbReference>
<dbReference type="Proteomes" id="UP000502260">
    <property type="component" value="Chromosome"/>
</dbReference>
<dbReference type="AlphaFoldDB" id="A0A6F8VC40"/>
<organism evidence="1 2">
    <name type="scientific">Sulfurimicrobium lacus</name>
    <dbReference type="NCBI Taxonomy" id="2715678"/>
    <lineage>
        <taxon>Bacteria</taxon>
        <taxon>Pseudomonadati</taxon>
        <taxon>Pseudomonadota</taxon>
        <taxon>Betaproteobacteria</taxon>
        <taxon>Nitrosomonadales</taxon>
        <taxon>Sulfuricellaceae</taxon>
        <taxon>Sulfurimicrobium</taxon>
    </lineage>
</organism>
<sequence length="128" mass="13932">MAVRKSKKHQLTLFPGPVAGDIPYPIHINYDDGQGWKSCDVHRALHVLSLFYPAHRIDDLLATGRPVAVAVGGRSVYFARPCVGVELPTTFWQVSSALGAERPERGTRPEAPLADRAVLAASYGRRAA</sequence>
<dbReference type="KEGG" id="slac:SKTS_21740"/>
<dbReference type="EMBL" id="AP022853">
    <property type="protein sequence ID" value="BCB27288.1"/>
    <property type="molecule type" value="Genomic_DNA"/>
</dbReference>
<gene>
    <name evidence="1" type="ORF">SKTS_21740</name>
</gene>
<proteinExistence type="predicted"/>
<reference evidence="2" key="1">
    <citation type="submission" date="2020-03" db="EMBL/GenBank/DDBJ databases">
        <title>Complete genome sequence of sulfur-oxidizing bacterium skT11.</title>
        <authorList>
            <person name="Kanda M."/>
            <person name="Kojima H."/>
            <person name="Fukui M."/>
        </authorList>
    </citation>
    <scope>NUCLEOTIDE SEQUENCE [LARGE SCALE GENOMIC DNA]</scope>
    <source>
        <strain evidence="2">skT11</strain>
    </source>
</reference>